<feature type="compositionally biased region" description="Basic and acidic residues" evidence="1">
    <location>
        <begin position="89"/>
        <end position="116"/>
    </location>
</feature>
<dbReference type="AlphaFoldDB" id="A0AAW3NHJ5"/>
<dbReference type="Proteomes" id="UP000056732">
    <property type="component" value="Unassembled WGS sequence"/>
</dbReference>
<proteinExistence type="predicted"/>
<comment type="caution">
    <text evidence="2">The sequence shown here is derived from an EMBL/GenBank/DDBJ whole genome shotgun (WGS) entry which is preliminary data.</text>
</comment>
<sequence>MSPDAYSTTLRNRTLGVNGPNGADGAANGDRAMCFQITVHDQRAMHGKRAMKRIFSSTSAYGRTVGGNPFNPGRSDRAAGGDVTGHRQRAVDSHRPEDDERSVNGERPRDDRLGMS</sequence>
<organism evidence="2 3">
    <name type="scientific">Burkholderia ubonensis</name>
    <dbReference type="NCBI Taxonomy" id="101571"/>
    <lineage>
        <taxon>Bacteria</taxon>
        <taxon>Pseudomonadati</taxon>
        <taxon>Pseudomonadota</taxon>
        <taxon>Betaproteobacteria</taxon>
        <taxon>Burkholderiales</taxon>
        <taxon>Burkholderiaceae</taxon>
        <taxon>Burkholderia</taxon>
        <taxon>Burkholderia cepacia complex</taxon>
    </lineage>
</organism>
<accession>A0AAW3NHJ5</accession>
<feature type="compositionally biased region" description="Polar residues" evidence="1">
    <location>
        <begin position="1"/>
        <end position="12"/>
    </location>
</feature>
<feature type="compositionally biased region" description="Low complexity" evidence="1">
    <location>
        <begin position="16"/>
        <end position="28"/>
    </location>
</feature>
<feature type="region of interest" description="Disordered" evidence="1">
    <location>
        <begin position="58"/>
        <end position="116"/>
    </location>
</feature>
<name>A0AAW3NHJ5_9BURK</name>
<evidence type="ECO:0000256" key="1">
    <source>
        <dbReference type="SAM" id="MobiDB-lite"/>
    </source>
</evidence>
<dbReference type="EMBL" id="LPDO01000005">
    <property type="protein sequence ID" value="KVT63193.1"/>
    <property type="molecule type" value="Genomic_DNA"/>
</dbReference>
<evidence type="ECO:0000313" key="3">
    <source>
        <dbReference type="Proteomes" id="UP000056732"/>
    </source>
</evidence>
<evidence type="ECO:0000313" key="2">
    <source>
        <dbReference type="EMBL" id="KVT63193.1"/>
    </source>
</evidence>
<gene>
    <name evidence="2" type="ORF">WK53_22090</name>
</gene>
<reference evidence="2 3" key="1">
    <citation type="submission" date="2015-11" db="EMBL/GenBank/DDBJ databases">
        <title>Expanding the genomic diversity of Burkholderia species for the development of highly accurate diagnostics.</title>
        <authorList>
            <person name="Sahl J."/>
            <person name="Keim P."/>
            <person name="Wagner D."/>
        </authorList>
    </citation>
    <scope>NUCLEOTIDE SEQUENCE [LARGE SCALE GENOMIC DNA]</scope>
    <source>
        <strain evidence="2 3">MSMB1137WGS</strain>
    </source>
</reference>
<feature type="region of interest" description="Disordered" evidence="1">
    <location>
        <begin position="1"/>
        <end position="28"/>
    </location>
</feature>
<protein>
    <submittedName>
        <fullName evidence="2">Uncharacterized protein</fullName>
    </submittedName>
</protein>